<organism evidence="3 4">
    <name type="scientific">Clathrus columnatus</name>
    <dbReference type="NCBI Taxonomy" id="1419009"/>
    <lineage>
        <taxon>Eukaryota</taxon>
        <taxon>Fungi</taxon>
        <taxon>Dikarya</taxon>
        <taxon>Basidiomycota</taxon>
        <taxon>Agaricomycotina</taxon>
        <taxon>Agaricomycetes</taxon>
        <taxon>Phallomycetidae</taxon>
        <taxon>Phallales</taxon>
        <taxon>Clathraceae</taxon>
        <taxon>Clathrus</taxon>
    </lineage>
</organism>
<dbReference type="Pfam" id="PF20151">
    <property type="entry name" value="DUF6533"/>
    <property type="match status" value="1"/>
</dbReference>
<gene>
    <name evidence="3" type="ORF">Clacol_010328</name>
</gene>
<proteinExistence type="predicted"/>
<reference evidence="3" key="1">
    <citation type="submission" date="2021-10" db="EMBL/GenBank/DDBJ databases">
        <title>De novo Genome Assembly of Clathrus columnatus (Basidiomycota, Fungi) Using Illumina and Nanopore Sequence Data.</title>
        <authorList>
            <person name="Ogiso-Tanaka E."/>
            <person name="Itagaki H."/>
            <person name="Hosoya T."/>
            <person name="Hosaka K."/>
        </authorList>
    </citation>
    <scope>NUCLEOTIDE SEQUENCE</scope>
    <source>
        <strain evidence="3">MO-923</strain>
    </source>
</reference>
<keyword evidence="1" id="KW-0812">Transmembrane</keyword>
<dbReference type="InterPro" id="IPR045340">
    <property type="entry name" value="DUF6533"/>
</dbReference>
<sequence>MSTFAPEPWDPTWHPTLQARIDYQASHYAGMAAIAVLFYDTILTIPEAVEYIYLRKFTLISWFYVIAQYAIGIQGLLFSRAYAVAPKNRIISGLLGCLFLMNLGVALSLLRWWKCDAPESDDYTTTYFPISVYRIISAWSLGDAIYFKLARPSASGSDTNLEIALSPILLNHFLFELRETAEKTDNMENTDDTIESHQMTNFLVADNWNYDSTTTVYTALPQALTSGTASTDFDTPPSRTPL</sequence>
<feature type="transmembrane region" description="Helical" evidence="1">
    <location>
        <begin position="90"/>
        <end position="110"/>
    </location>
</feature>
<keyword evidence="4" id="KW-1185">Reference proteome</keyword>
<evidence type="ECO:0000256" key="1">
    <source>
        <dbReference type="SAM" id="Phobius"/>
    </source>
</evidence>
<dbReference type="Proteomes" id="UP001050691">
    <property type="component" value="Unassembled WGS sequence"/>
</dbReference>
<protein>
    <recommendedName>
        <fullName evidence="2">DUF6533 domain-containing protein</fullName>
    </recommendedName>
</protein>
<keyword evidence="1" id="KW-0472">Membrane</keyword>
<feature type="transmembrane region" description="Helical" evidence="1">
    <location>
        <begin position="57"/>
        <end position="78"/>
    </location>
</feature>
<comment type="caution">
    <text evidence="3">The sequence shown here is derived from an EMBL/GenBank/DDBJ whole genome shotgun (WGS) entry which is preliminary data.</text>
</comment>
<evidence type="ECO:0000313" key="4">
    <source>
        <dbReference type="Proteomes" id="UP001050691"/>
    </source>
</evidence>
<accession>A0AAV5AN67</accession>
<keyword evidence="1" id="KW-1133">Transmembrane helix</keyword>
<feature type="domain" description="DUF6533" evidence="2">
    <location>
        <begin position="28"/>
        <end position="70"/>
    </location>
</feature>
<feature type="transmembrane region" description="Helical" evidence="1">
    <location>
        <begin position="25"/>
        <end position="45"/>
    </location>
</feature>
<name>A0AAV5AN67_9AGAM</name>
<evidence type="ECO:0000259" key="2">
    <source>
        <dbReference type="Pfam" id="PF20151"/>
    </source>
</evidence>
<evidence type="ECO:0000313" key="3">
    <source>
        <dbReference type="EMBL" id="GJJ16049.1"/>
    </source>
</evidence>
<dbReference type="AlphaFoldDB" id="A0AAV5AN67"/>
<dbReference type="EMBL" id="BPWL01000012">
    <property type="protein sequence ID" value="GJJ16049.1"/>
    <property type="molecule type" value="Genomic_DNA"/>
</dbReference>